<dbReference type="Gene3D" id="1.20.5.1930">
    <property type="match status" value="1"/>
</dbReference>
<dbReference type="EC" id="2.7.13.3" evidence="2"/>
<keyword evidence="8" id="KW-0902">Two-component regulatory system</keyword>
<dbReference type="Pfam" id="PF07730">
    <property type="entry name" value="HisKA_3"/>
    <property type="match status" value="1"/>
</dbReference>
<evidence type="ECO:0000256" key="6">
    <source>
        <dbReference type="ARBA" id="ARBA00022777"/>
    </source>
</evidence>
<dbReference type="CDD" id="cd16917">
    <property type="entry name" value="HATPase_UhpB-NarQ-NarX-like"/>
    <property type="match status" value="1"/>
</dbReference>
<comment type="catalytic activity">
    <reaction evidence="1">
        <text>ATP + protein L-histidine = ADP + protein N-phospho-L-histidine.</text>
        <dbReference type="EC" id="2.7.13.3"/>
    </reaction>
</comment>
<dbReference type="PANTHER" id="PTHR24421">
    <property type="entry name" value="NITRATE/NITRITE SENSOR PROTEIN NARX-RELATED"/>
    <property type="match status" value="1"/>
</dbReference>
<keyword evidence="6 12" id="KW-0418">Kinase</keyword>
<gene>
    <name evidence="12" type="ORF">Cch02nite_04970</name>
</gene>
<evidence type="ECO:0000313" key="12">
    <source>
        <dbReference type="EMBL" id="GIF87053.1"/>
    </source>
</evidence>
<dbReference type="SUPFAM" id="SSF55874">
    <property type="entry name" value="ATPase domain of HSP90 chaperone/DNA topoisomerase II/histidine kinase"/>
    <property type="match status" value="1"/>
</dbReference>
<keyword evidence="5" id="KW-0547">Nucleotide-binding</keyword>
<accession>A0A8J3JUI1</accession>
<dbReference type="Gene3D" id="3.30.565.10">
    <property type="entry name" value="Histidine kinase-like ATPase, C-terminal domain"/>
    <property type="match status" value="1"/>
</dbReference>
<comment type="caution">
    <text evidence="12">The sequence shown here is derived from an EMBL/GenBank/DDBJ whole genome shotgun (WGS) entry which is preliminary data.</text>
</comment>
<dbReference type="PANTHER" id="PTHR24421:SF10">
    <property type="entry name" value="NITRATE_NITRITE SENSOR PROTEIN NARQ"/>
    <property type="match status" value="1"/>
</dbReference>
<evidence type="ECO:0000256" key="5">
    <source>
        <dbReference type="ARBA" id="ARBA00022741"/>
    </source>
</evidence>
<dbReference type="GO" id="GO:0046983">
    <property type="term" value="F:protein dimerization activity"/>
    <property type="evidence" value="ECO:0007669"/>
    <property type="project" value="InterPro"/>
</dbReference>
<keyword evidence="9" id="KW-0472">Membrane</keyword>
<evidence type="ECO:0000256" key="9">
    <source>
        <dbReference type="SAM" id="Phobius"/>
    </source>
</evidence>
<evidence type="ECO:0000256" key="1">
    <source>
        <dbReference type="ARBA" id="ARBA00000085"/>
    </source>
</evidence>
<feature type="domain" description="Signal transduction histidine kinase subgroup 3 dimerisation and phosphoacceptor" evidence="11">
    <location>
        <begin position="169"/>
        <end position="235"/>
    </location>
</feature>
<keyword evidence="4" id="KW-0808">Transferase</keyword>
<dbReference type="GO" id="GO:0016020">
    <property type="term" value="C:membrane"/>
    <property type="evidence" value="ECO:0007669"/>
    <property type="project" value="InterPro"/>
</dbReference>
<feature type="transmembrane region" description="Helical" evidence="9">
    <location>
        <begin position="110"/>
        <end position="131"/>
    </location>
</feature>
<reference evidence="12 13" key="1">
    <citation type="submission" date="2021-01" db="EMBL/GenBank/DDBJ databases">
        <title>Whole genome shotgun sequence of Catellatospora chokoriensis NBRC 107358.</title>
        <authorList>
            <person name="Komaki H."/>
            <person name="Tamura T."/>
        </authorList>
    </citation>
    <scope>NUCLEOTIDE SEQUENCE [LARGE SCALE GENOMIC DNA]</scope>
    <source>
        <strain evidence="12 13">NBRC 107358</strain>
    </source>
</reference>
<evidence type="ECO:0000256" key="3">
    <source>
        <dbReference type="ARBA" id="ARBA00022553"/>
    </source>
</evidence>
<dbReference type="GO" id="GO:0000155">
    <property type="term" value="F:phosphorelay sensor kinase activity"/>
    <property type="evidence" value="ECO:0007669"/>
    <property type="project" value="InterPro"/>
</dbReference>
<dbReference type="InterPro" id="IPR003594">
    <property type="entry name" value="HATPase_dom"/>
</dbReference>
<organism evidence="12 13">
    <name type="scientific">Catellatospora chokoriensis</name>
    <dbReference type="NCBI Taxonomy" id="310353"/>
    <lineage>
        <taxon>Bacteria</taxon>
        <taxon>Bacillati</taxon>
        <taxon>Actinomycetota</taxon>
        <taxon>Actinomycetes</taxon>
        <taxon>Micromonosporales</taxon>
        <taxon>Micromonosporaceae</taxon>
        <taxon>Catellatospora</taxon>
    </lineage>
</organism>
<evidence type="ECO:0000256" key="4">
    <source>
        <dbReference type="ARBA" id="ARBA00022679"/>
    </source>
</evidence>
<dbReference type="Proteomes" id="UP000619293">
    <property type="component" value="Unassembled WGS sequence"/>
</dbReference>
<keyword evidence="7" id="KW-0067">ATP-binding</keyword>
<evidence type="ECO:0000256" key="2">
    <source>
        <dbReference type="ARBA" id="ARBA00012438"/>
    </source>
</evidence>
<keyword evidence="13" id="KW-1185">Reference proteome</keyword>
<feature type="transmembrane region" description="Helical" evidence="9">
    <location>
        <begin position="66"/>
        <end position="90"/>
    </location>
</feature>
<dbReference type="InterPro" id="IPR036890">
    <property type="entry name" value="HATPase_C_sf"/>
</dbReference>
<protein>
    <recommendedName>
        <fullName evidence="2">histidine kinase</fullName>
        <ecNumber evidence="2">2.7.13.3</ecNumber>
    </recommendedName>
</protein>
<evidence type="ECO:0000313" key="13">
    <source>
        <dbReference type="Proteomes" id="UP000619293"/>
    </source>
</evidence>
<keyword evidence="3" id="KW-0597">Phosphoprotein</keyword>
<dbReference type="GO" id="GO:0005524">
    <property type="term" value="F:ATP binding"/>
    <property type="evidence" value="ECO:0007669"/>
    <property type="project" value="UniProtKB-KW"/>
</dbReference>
<proteinExistence type="predicted"/>
<evidence type="ECO:0000259" key="11">
    <source>
        <dbReference type="Pfam" id="PF07730"/>
    </source>
</evidence>
<dbReference type="AlphaFoldDB" id="A0A8J3JUI1"/>
<keyword evidence="9" id="KW-0812">Transmembrane</keyword>
<sequence>MARPADLSRRAWSVDIGLTVLVLAAQSAPYFFTRRFGEDPPWTFADYWPVLLTSLPVLLRRWQPTYALLLTAVGIAAYAIAGTGPAQPIWYGPLVCFYAVAYQSPRQQRLVVLIVTAAGMLSIIESVNTAVREMATWSAAYMLGTLARTRREAAAREHAQAAQLAAERERTRIARDLHDILGHAFSLMVVQAEAGGAIARRDPAKAEAAFDAISDAGRSAMAQLRAAVGGLRDSSLAPQPGMADLPELVRGTRHDGLDVTFAEHGAPRPLPPDVQLAVYRVVQEALTNVVRHAAATSARVSVTWGDSGTRVSVADDGRGTAPVTPGNGLVGLGERVAAVGGVVEFGPDPAGGFRVTAVFA</sequence>
<name>A0A8J3JUI1_9ACTN</name>
<dbReference type="Pfam" id="PF02518">
    <property type="entry name" value="HATPase_c"/>
    <property type="match status" value="1"/>
</dbReference>
<evidence type="ECO:0000256" key="8">
    <source>
        <dbReference type="ARBA" id="ARBA00023012"/>
    </source>
</evidence>
<dbReference type="InterPro" id="IPR050482">
    <property type="entry name" value="Sensor_HK_TwoCompSys"/>
</dbReference>
<dbReference type="EMBL" id="BONG01000001">
    <property type="protein sequence ID" value="GIF87053.1"/>
    <property type="molecule type" value="Genomic_DNA"/>
</dbReference>
<evidence type="ECO:0000256" key="7">
    <source>
        <dbReference type="ARBA" id="ARBA00022840"/>
    </source>
</evidence>
<keyword evidence="9" id="KW-1133">Transmembrane helix</keyword>
<feature type="domain" description="Histidine kinase/HSP90-like ATPase" evidence="10">
    <location>
        <begin position="275"/>
        <end position="357"/>
    </location>
</feature>
<evidence type="ECO:0000259" key="10">
    <source>
        <dbReference type="Pfam" id="PF02518"/>
    </source>
</evidence>
<dbReference type="InterPro" id="IPR011712">
    <property type="entry name" value="Sig_transdc_His_kin_sub3_dim/P"/>
</dbReference>